<reference evidence="2" key="1">
    <citation type="submission" date="2014-09" db="EMBL/GenBank/DDBJ databases">
        <authorList>
            <person name="Magalhaes I.L.F."/>
            <person name="Oliveira U."/>
            <person name="Santos F.R."/>
            <person name="Vidigal T.H.D.A."/>
            <person name="Brescovit A.D."/>
            <person name="Santos A.J."/>
        </authorList>
    </citation>
    <scope>NUCLEOTIDE SEQUENCE</scope>
    <source>
        <tissue evidence="2">Shoot tissue taken approximately 20 cm above the soil surface</tissue>
    </source>
</reference>
<feature type="region of interest" description="Disordered" evidence="1">
    <location>
        <begin position="1"/>
        <end position="39"/>
    </location>
</feature>
<proteinExistence type="predicted"/>
<evidence type="ECO:0000313" key="2">
    <source>
        <dbReference type="EMBL" id="JAD68245.1"/>
    </source>
</evidence>
<reference evidence="2" key="2">
    <citation type="journal article" date="2015" name="Data Brief">
        <title>Shoot transcriptome of the giant reed, Arundo donax.</title>
        <authorList>
            <person name="Barrero R.A."/>
            <person name="Guerrero F.D."/>
            <person name="Moolhuijzen P."/>
            <person name="Goolsby J.A."/>
            <person name="Tidwell J."/>
            <person name="Bellgard S.E."/>
            <person name="Bellgard M.I."/>
        </authorList>
    </citation>
    <scope>NUCLEOTIDE SEQUENCE</scope>
    <source>
        <tissue evidence="2">Shoot tissue taken approximately 20 cm above the soil surface</tissue>
    </source>
</reference>
<protein>
    <submittedName>
        <fullName evidence="2">Uncharacterized protein</fullName>
    </submittedName>
</protein>
<evidence type="ECO:0000256" key="1">
    <source>
        <dbReference type="SAM" id="MobiDB-lite"/>
    </source>
</evidence>
<accession>A0A0A9C4D1</accession>
<name>A0A0A9C4D1_ARUDO</name>
<dbReference type="EMBL" id="GBRH01229650">
    <property type="protein sequence ID" value="JAD68245.1"/>
    <property type="molecule type" value="Transcribed_RNA"/>
</dbReference>
<feature type="compositionally biased region" description="Basic and acidic residues" evidence="1">
    <location>
        <begin position="30"/>
        <end position="39"/>
    </location>
</feature>
<sequence>MSRCKWGQPSHLAPRAETDARGGRGQCGDLKSKGTEVDI</sequence>
<dbReference type="AlphaFoldDB" id="A0A0A9C4D1"/>
<organism evidence="2">
    <name type="scientific">Arundo donax</name>
    <name type="common">Giant reed</name>
    <name type="synonym">Donax arundinaceus</name>
    <dbReference type="NCBI Taxonomy" id="35708"/>
    <lineage>
        <taxon>Eukaryota</taxon>
        <taxon>Viridiplantae</taxon>
        <taxon>Streptophyta</taxon>
        <taxon>Embryophyta</taxon>
        <taxon>Tracheophyta</taxon>
        <taxon>Spermatophyta</taxon>
        <taxon>Magnoliopsida</taxon>
        <taxon>Liliopsida</taxon>
        <taxon>Poales</taxon>
        <taxon>Poaceae</taxon>
        <taxon>PACMAD clade</taxon>
        <taxon>Arundinoideae</taxon>
        <taxon>Arundineae</taxon>
        <taxon>Arundo</taxon>
    </lineage>
</organism>